<feature type="compositionally biased region" description="Basic and acidic residues" evidence="1">
    <location>
        <begin position="165"/>
        <end position="175"/>
    </location>
</feature>
<feature type="region of interest" description="Disordered" evidence="1">
    <location>
        <begin position="108"/>
        <end position="221"/>
    </location>
</feature>
<protein>
    <submittedName>
        <fullName evidence="2">Uncharacterized protein</fullName>
    </submittedName>
</protein>
<proteinExistence type="predicted"/>
<keyword evidence="3" id="KW-1185">Reference proteome</keyword>
<dbReference type="EMBL" id="JAOQAZ010000024">
    <property type="protein sequence ID" value="KAJ4253341.1"/>
    <property type="molecule type" value="Genomic_DNA"/>
</dbReference>
<accession>A0A9W8RUU3</accession>
<feature type="region of interest" description="Disordered" evidence="1">
    <location>
        <begin position="295"/>
        <end position="329"/>
    </location>
</feature>
<evidence type="ECO:0000313" key="3">
    <source>
        <dbReference type="Proteomes" id="UP001152049"/>
    </source>
</evidence>
<organism evidence="2 3">
    <name type="scientific">Fusarium torreyae</name>
    <dbReference type="NCBI Taxonomy" id="1237075"/>
    <lineage>
        <taxon>Eukaryota</taxon>
        <taxon>Fungi</taxon>
        <taxon>Dikarya</taxon>
        <taxon>Ascomycota</taxon>
        <taxon>Pezizomycotina</taxon>
        <taxon>Sordariomycetes</taxon>
        <taxon>Hypocreomycetidae</taxon>
        <taxon>Hypocreales</taxon>
        <taxon>Nectriaceae</taxon>
        <taxon>Fusarium</taxon>
    </lineage>
</organism>
<gene>
    <name evidence="2" type="ORF">NW762_010496</name>
</gene>
<dbReference type="AlphaFoldDB" id="A0A9W8RUU3"/>
<feature type="compositionally biased region" description="Basic and acidic residues" evidence="1">
    <location>
        <begin position="186"/>
        <end position="196"/>
    </location>
</feature>
<name>A0A9W8RUU3_9HYPO</name>
<sequence length="329" mass="37967">MSWADPPPPRTPPSAKYPDHPYPVIKEWEDIIEAGKIAKETRNNEVLRYIWSVCGEDDKGNHYPRARRPPGPDPVTRLLSSLRESVVKREPDAFNIFGPEIRASDVNIQRAEAHPTSARRIKDEPETSTAIEMTQAPAYTGFKVEEAPQSRPPLSRTQIRRRRQERQQARRERAQHQQQHQHHHHDPQQMRQQDHNTHHHQQQQRHQPFNLTGYHRGGSYRARARSDGSYVAHNHLVGPSDSNFSANHIPVENAYRSNYESNYRGNYGNRPINYGGSINANFNFNTSTADYRHSNPNYIPIGDDRGFGRNNSNHNNSHNRNHHDSHSGL</sequence>
<evidence type="ECO:0000256" key="1">
    <source>
        <dbReference type="SAM" id="MobiDB-lite"/>
    </source>
</evidence>
<dbReference type="Proteomes" id="UP001152049">
    <property type="component" value="Unassembled WGS sequence"/>
</dbReference>
<dbReference type="OrthoDB" id="10542482at2759"/>
<evidence type="ECO:0000313" key="2">
    <source>
        <dbReference type="EMBL" id="KAJ4253341.1"/>
    </source>
</evidence>
<feature type="compositionally biased region" description="Pro residues" evidence="1">
    <location>
        <begin position="1"/>
        <end position="12"/>
    </location>
</feature>
<reference evidence="2" key="1">
    <citation type="submission" date="2022-09" db="EMBL/GenBank/DDBJ databases">
        <title>Fusarium specimens isolated from Avocado Roots.</title>
        <authorList>
            <person name="Stajich J."/>
            <person name="Roper C."/>
            <person name="Heimlech-Rivalta G."/>
        </authorList>
    </citation>
    <scope>NUCLEOTIDE SEQUENCE</scope>
    <source>
        <strain evidence="2">CF00136</strain>
    </source>
</reference>
<feature type="region of interest" description="Disordered" evidence="1">
    <location>
        <begin position="1"/>
        <end position="20"/>
    </location>
</feature>
<comment type="caution">
    <text evidence="2">The sequence shown here is derived from an EMBL/GenBank/DDBJ whole genome shotgun (WGS) entry which is preliminary data.</text>
</comment>